<evidence type="ECO:0000256" key="1">
    <source>
        <dbReference type="SAM" id="Phobius"/>
    </source>
</evidence>
<dbReference type="Pfam" id="PF02517">
    <property type="entry name" value="Rce1-like"/>
    <property type="match status" value="1"/>
</dbReference>
<feature type="domain" description="CAAX prenyl protease 2/Lysostaphin resistance protein A-like" evidence="2">
    <location>
        <begin position="88"/>
        <end position="177"/>
    </location>
</feature>
<organism evidence="3 4">
    <name type="scientific">Actinoplanes palleronii</name>
    <dbReference type="NCBI Taxonomy" id="113570"/>
    <lineage>
        <taxon>Bacteria</taxon>
        <taxon>Bacillati</taxon>
        <taxon>Actinomycetota</taxon>
        <taxon>Actinomycetes</taxon>
        <taxon>Micromonosporales</taxon>
        <taxon>Micromonosporaceae</taxon>
        <taxon>Actinoplanes</taxon>
    </lineage>
</organism>
<name>A0ABQ4B0J3_9ACTN</name>
<gene>
    <name evidence="3" type="ORF">Apa02nite_003150</name>
</gene>
<dbReference type="InterPro" id="IPR015837">
    <property type="entry name" value="UCP026622_CAAX_protease"/>
</dbReference>
<evidence type="ECO:0000313" key="3">
    <source>
        <dbReference type="EMBL" id="GIE64207.1"/>
    </source>
</evidence>
<dbReference type="InterPro" id="IPR003675">
    <property type="entry name" value="Rce1/LyrA-like_dom"/>
</dbReference>
<protein>
    <submittedName>
        <fullName evidence="3">Abortive infection protein</fullName>
    </submittedName>
</protein>
<evidence type="ECO:0000259" key="2">
    <source>
        <dbReference type="Pfam" id="PF02517"/>
    </source>
</evidence>
<reference evidence="3 4" key="1">
    <citation type="submission" date="2021-01" db="EMBL/GenBank/DDBJ databases">
        <title>Whole genome shotgun sequence of Actinoplanes palleronii NBRC 14916.</title>
        <authorList>
            <person name="Komaki H."/>
            <person name="Tamura T."/>
        </authorList>
    </citation>
    <scope>NUCLEOTIDE SEQUENCE [LARGE SCALE GENOMIC DNA]</scope>
    <source>
        <strain evidence="3 4">NBRC 14916</strain>
    </source>
</reference>
<dbReference type="EMBL" id="BOMS01000007">
    <property type="protein sequence ID" value="GIE64207.1"/>
    <property type="molecule type" value="Genomic_DNA"/>
</dbReference>
<accession>A0ABQ4B0J3</accession>
<keyword evidence="4" id="KW-1185">Reference proteome</keyword>
<dbReference type="RefSeq" id="WP_203823486.1">
    <property type="nucleotide sequence ID" value="NZ_BAAATY010000005.1"/>
</dbReference>
<feature type="transmembrane region" description="Helical" evidence="1">
    <location>
        <begin position="120"/>
        <end position="137"/>
    </location>
</feature>
<keyword evidence="1" id="KW-0812">Transmembrane</keyword>
<comment type="caution">
    <text evidence="3">The sequence shown here is derived from an EMBL/GenBank/DDBJ whole genome shotgun (WGS) entry which is preliminary data.</text>
</comment>
<proteinExistence type="predicted"/>
<keyword evidence="1" id="KW-1133">Transmembrane helix</keyword>
<keyword evidence="1" id="KW-0472">Membrane</keyword>
<dbReference type="Proteomes" id="UP000624709">
    <property type="component" value="Unassembled WGS sequence"/>
</dbReference>
<sequence length="199" mass="20963">MLPVLVIMGVVRLWTVRGPAWTQPITGPLAAIFLVAVSGFPPGELGLTTAGFWYGVSAVAAITLGYAIAVRLPVARRFFRTDYPRPWYTALVAVPLATVVFEEVAFRGVLWALISREHGTAWATGVTAVLFGLWHLGPARPWTDALATGVAGVLLGVLRGLSGGLLTPVLAHWAADGIGVLAAARVARSRRDASDACAP</sequence>
<dbReference type="PIRSF" id="PIRSF026622">
    <property type="entry name" value="Proteas_026622"/>
    <property type="match status" value="1"/>
</dbReference>
<feature type="transmembrane region" description="Helical" evidence="1">
    <location>
        <begin position="52"/>
        <end position="74"/>
    </location>
</feature>
<feature type="transmembrane region" description="Helical" evidence="1">
    <location>
        <begin position="21"/>
        <end position="40"/>
    </location>
</feature>
<evidence type="ECO:0000313" key="4">
    <source>
        <dbReference type="Proteomes" id="UP000624709"/>
    </source>
</evidence>
<feature type="transmembrane region" description="Helical" evidence="1">
    <location>
        <begin position="86"/>
        <end position="114"/>
    </location>
</feature>